<name>A0A9W9V394_PENBR</name>
<feature type="domain" description="NACHT" evidence="4">
    <location>
        <begin position="52"/>
        <end position="202"/>
    </location>
</feature>
<organism evidence="5 6">
    <name type="scientific">Penicillium brevicompactum</name>
    <dbReference type="NCBI Taxonomy" id="5074"/>
    <lineage>
        <taxon>Eukaryota</taxon>
        <taxon>Fungi</taxon>
        <taxon>Dikarya</taxon>
        <taxon>Ascomycota</taxon>
        <taxon>Pezizomycotina</taxon>
        <taxon>Eurotiomycetes</taxon>
        <taxon>Eurotiomycetidae</taxon>
        <taxon>Eurotiales</taxon>
        <taxon>Aspergillaceae</taxon>
        <taxon>Penicillium</taxon>
    </lineage>
</organism>
<protein>
    <recommendedName>
        <fullName evidence="4">NACHT domain-containing protein</fullName>
    </recommendedName>
</protein>
<dbReference type="InterPro" id="IPR015943">
    <property type="entry name" value="WD40/YVTN_repeat-like_dom_sf"/>
</dbReference>
<dbReference type="InterPro" id="IPR007111">
    <property type="entry name" value="NACHT_NTPase"/>
</dbReference>
<feature type="repeat" description="WD" evidence="3">
    <location>
        <begin position="758"/>
        <end position="799"/>
    </location>
</feature>
<feature type="repeat" description="WD" evidence="3">
    <location>
        <begin position="1094"/>
        <end position="1135"/>
    </location>
</feature>
<evidence type="ECO:0000259" key="4">
    <source>
        <dbReference type="PROSITE" id="PS50837"/>
    </source>
</evidence>
<feature type="repeat" description="WD" evidence="3">
    <location>
        <begin position="716"/>
        <end position="757"/>
    </location>
</feature>
<dbReference type="PROSITE" id="PS50294">
    <property type="entry name" value="WD_REPEATS_REGION"/>
    <property type="match status" value="12"/>
</dbReference>
<dbReference type="Pfam" id="PF24883">
    <property type="entry name" value="NPHP3_N"/>
    <property type="match status" value="1"/>
</dbReference>
<dbReference type="EMBL" id="JAPZBR010000001">
    <property type="protein sequence ID" value="KAJ5366099.1"/>
    <property type="molecule type" value="Genomic_DNA"/>
</dbReference>
<dbReference type="InterPro" id="IPR027417">
    <property type="entry name" value="P-loop_NTPase"/>
</dbReference>
<evidence type="ECO:0000313" key="6">
    <source>
        <dbReference type="Proteomes" id="UP001148299"/>
    </source>
</evidence>
<comment type="caution">
    <text evidence="5">The sequence shown here is derived from an EMBL/GenBank/DDBJ whole genome shotgun (WGS) entry which is preliminary data.</text>
</comment>
<dbReference type="Gene3D" id="2.130.10.10">
    <property type="entry name" value="YVTN repeat-like/Quinoprotein amine dehydrogenase"/>
    <property type="match status" value="6"/>
</dbReference>
<dbReference type="PROSITE" id="PS50837">
    <property type="entry name" value="NACHT"/>
    <property type="match status" value="1"/>
</dbReference>
<evidence type="ECO:0000256" key="2">
    <source>
        <dbReference type="ARBA" id="ARBA00022737"/>
    </source>
</evidence>
<dbReference type="SUPFAM" id="SSF50978">
    <property type="entry name" value="WD40 repeat-like"/>
    <property type="match status" value="2"/>
</dbReference>
<dbReference type="SUPFAM" id="SSF52540">
    <property type="entry name" value="P-loop containing nucleoside triphosphate hydrolases"/>
    <property type="match status" value="1"/>
</dbReference>
<dbReference type="CDD" id="cd00200">
    <property type="entry name" value="WD40"/>
    <property type="match status" value="2"/>
</dbReference>
<reference evidence="5" key="2">
    <citation type="journal article" date="2023" name="IMA Fungus">
        <title>Comparative genomic study of the Penicillium genus elucidates a diverse pangenome and 15 lateral gene transfer events.</title>
        <authorList>
            <person name="Petersen C."/>
            <person name="Sorensen T."/>
            <person name="Nielsen M.R."/>
            <person name="Sondergaard T.E."/>
            <person name="Sorensen J.L."/>
            <person name="Fitzpatrick D.A."/>
            <person name="Frisvad J.C."/>
            <person name="Nielsen K.L."/>
        </authorList>
    </citation>
    <scope>NUCLEOTIDE SEQUENCE</scope>
    <source>
        <strain evidence="5">IBT 35675</strain>
    </source>
</reference>
<dbReference type="PANTHER" id="PTHR19848:SF8">
    <property type="entry name" value="F-BOX AND WD REPEAT DOMAIN CONTAINING 7"/>
    <property type="match status" value="1"/>
</dbReference>
<keyword evidence="6" id="KW-1185">Reference proteome</keyword>
<keyword evidence="2" id="KW-0677">Repeat</keyword>
<dbReference type="InterPro" id="IPR001680">
    <property type="entry name" value="WD40_rpt"/>
</dbReference>
<dbReference type="SMART" id="SM00320">
    <property type="entry name" value="WD40"/>
    <property type="match status" value="12"/>
</dbReference>
<dbReference type="PRINTS" id="PR00320">
    <property type="entry name" value="GPROTEINBRPT"/>
</dbReference>
<feature type="repeat" description="WD" evidence="3">
    <location>
        <begin position="1052"/>
        <end position="1093"/>
    </location>
</feature>
<reference evidence="5" key="1">
    <citation type="submission" date="2022-12" db="EMBL/GenBank/DDBJ databases">
        <authorList>
            <person name="Petersen C."/>
        </authorList>
    </citation>
    <scope>NUCLEOTIDE SEQUENCE</scope>
    <source>
        <strain evidence="5">IBT 35675</strain>
    </source>
</reference>
<proteinExistence type="predicted"/>
<feature type="repeat" description="WD" evidence="3">
    <location>
        <begin position="968"/>
        <end position="1009"/>
    </location>
</feature>
<keyword evidence="1 3" id="KW-0853">WD repeat</keyword>
<dbReference type="AlphaFoldDB" id="A0A9W9V394"/>
<feature type="repeat" description="WD" evidence="3">
    <location>
        <begin position="842"/>
        <end position="883"/>
    </location>
</feature>
<evidence type="ECO:0000313" key="5">
    <source>
        <dbReference type="EMBL" id="KAJ5366099.1"/>
    </source>
</evidence>
<evidence type="ECO:0000256" key="1">
    <source>
        <dbReference type="ARBA" id="ARBA00022574"/>
    </source>
</evidence>
<dbReference type="Pfam" id="PF00400">
    <property type="entry name" value="WD40"/>
    <property type="match status" value="12"/>
</dbReference>
<accession>A0A9W9V394</accession>
<dbReference type="Proteomes" id="UP001148299">
    <property type="component" value="Unassembled WGS sequence"/>
</dbReference>
<dbReference type="Gene3D" id="3.40.50.300">
    <property type="entry name" value="P-loop containing nucleotide triphosphate hydrolases"/>
    <property type="match status" value="1"/>
</dbReference>
<feature type="repeat" description="WD" evidence="3">
    <location>
        <begin position="926"/>
        <end position="967"/>
    </location>
</feature>
<dbReference type="InterPro" id="IPR036322">
    <property type="entry name" value="WD40_repeat_dom_sf"/>
</dbReference>
<feature type="repeat" description="WD" evidence="3">
    <location>
        <begin position="1010"/>
        <end position="1051"/>
    </location>
</feature>
<feature type="repeat" description="WD" evidence="3">
    <location>
        <begin position="674"/>
        <end position="715"/>
    </location>
</feature>
<evidence type="ECO:0000256" key="3">
    <source>
        <dbReference type="PROSITE-ProRule" id="PRU00221"/>
    </source>
</evidence>
<dbReference type="PROSITE" id="PS50082">
    <property type="entry name" value="WD_REPEATS_2"/>
    <property type="match status" value="12"/>
</dbReference>
<dbReference type="InterPro" id="IPR056884">
    <property type="entry name" value="NPHP3-like_N"/>
</dbReference>
<feature type="repeat" description="WD" evidence="3">
    <location>
        <begin position="884"/>
        <end position="916"/>
    </location>
</feature>
<feature type="repeat" description="WD" evidence="3">
    <location>
        <begin position="800"/>
        <end position="841"/>
    </location>
</feature>
<dbReference type="InterPro" id="IPR020472">
    <property type="entry name" value="WD40_PAC1"/>
</dbReference>
<dbReference type="InterPro" id="IPR019775">
    <property type="entry name" value="WD40_repeat_CS"/>
</dbReference>
<feature type="repeat" description="WD" evidence="3">
    <location>
        <begin position="632"/>
        <end position="673"/>
    </location>
</feature>
<gene>
    <name evidence="5" type="ORF">N7541_000040</name>
</gene>
<sequence length="1256" mass="139809">MSSSKGPRQIHQDRQSKDRCLDYFAVTDPRDSYEWILRHPQFQCWRGSNDSQVLWVKGDPGKGKTMLLCGIIDELRPTTKLEVSQAKAFLSFFFCQATVPKLSNAHAVLRGLIYMLIKQHPLFLPHVQERFKDTGEPRFGDAEAWIALCNMFSDIVRESSLERIYVVVDALDECVQDQDKLLQFILNESKDFPHVKWIISSRNHVEQRTRLLDSQSILSLELHENAESVYLAIEAYITNKTAGLESLRDEKNLLAYVQQALQRKADGTFLWVALVIQELEHVDRWKIRQVVNDVPKGLNDLYERMIDQIKRLAREDMECCKLILSATALAYRPLQLLELGVVSGLPDEIAGNAKNIETMIKRSGSFLTVRDSIVYFVHQSAKDYLIEQAGLSIFSSGFPAAHRRMLRQSLQAMSKTLRRDIYGLQALGTPIDRTKQPTPDPLAAVGYSCIYWVDHLEESGRVEAMLRLLYLYWLRLVCLFWGLLGESLSLTTASGLCQGGLGTSTLDGNMEDHDAVGTFLRERYLYWLEALSLLRGMTEGIKAIQKLEFLLQEHSRATELQELVQDAYRFIRYHRAAIENSPLQAYSSGMVFSPLQSMVKQLFWHERPENIAMEPPMGYDWDAHTGTCLQTLEGHDQTVNSVKFSHDSSRVASGSGDNTIKFWDAHTGACLQTLEGHGKLVTSVVFSHDSSRVASGSGDKTIKIWDAHTGACLQTLEGHGKLVTSVVFSHDSSRVASGSFDKTIKIWDSHTGACLKTIEGHGHWVNPVAFSHDSSRVASGSRDKTIKIWDPHTGAYLQTLEGHDSDVISVVFSHNSSRVASGSGDKLIKIWDPHTGACLQTLKGHDQTVSSVTFSHDSSRVASGSFDKTIKIWDAETGACLQTLKGHDQTVNSVTFSHDSSRVASASWDKTIKIWNPNTDVCRHMLEGHDGFVHSVVFSQDSSFVASGSDDKTIKVWDPHTGACLQTLKGHDRGVISVVFSYDSSRVASGSDDKTIKIWHPNTGACLQTLKGHDQTVSSVTFSHDSSRVASGSFDKTIKIWDAQIGACLQTLEGHDDWVYSVVFSQDSSRVASGSDDKTIKIWDPHTGACLQTLKGHDRGVISVVFSYDSSRVASGSKDSTINIWDVHTGACMQSLCIGSAVHNLSFDTTGSSLYTNIGIIAICDTPTSAPTTSKKVLHSEFQSPLACQELQVLKHHGYGICSDSFWITRHSKKWLWLPSMYRPIRSAVGQSGLVLVLGCRSGRVLIFRFAADDCN</sequence>
<dbReference type="PANTHER" id="PTHR19848">
    <property type="entry name" value="WD40 REPEAT PROTEIN"/>
    <property type="match status" value="1"/>
</dbReference>
<dbReference type="PROSITE" id="PS00678">
    <property type="entry name" value="WD_REPEATS_1"/>
    <property type="match status" value="4"/>
</dbReference>